<dbReference type="Gramene" id="C.cajan_16115.t">
    <property type="protein sequence ID" value="C.cajan_16115.t.cds1"/>
    <property type="gene ID" value="C.cajan_16115"/>
</dbReference>
<proteinExistence type="predicted"/>
<accession>A0A151T4T2</accession>
<gene>
    <name evidence="1" type="ORF">KK1_016589</name>
</gene>
<protein>
    <submittedName>
        <fullName evidence="1">Uncharacterized protein</fullName>
    </submittedName>
</protein>
<evidence type="ECO:0000313" key="1">
    <source>
        <dbReference type="EMBL" id="KYP62067.1"/>
    </source>
</evidence>
<evidence type="ECO:0000313" key="2">
    <source>
        <dbReference type="Proteomes" id="UP000075243"/>
    </source>
</evidence>
<dbReference type="EMBL" id="CM003610">
    <property type="protein sequence ID" value="KYP62067.1"/>
    <property type="molecule type" value="Genomic_DNA"/>
</dbReference>
<dbReference type="PANTHER" id="PTHR34666:SF7">
    <property type="match status" value="1"/>
</dbReference>
<keyword evidence="2" id="KW-1185">Reference proteome</keyword>
<name>A0A151T4T2_CAJCA</name>
<reference evidence="1 2" key="1">
    <citation type="journal article" date="2012" name="Nat. Biotechnol.">
        <title>Draft genome sequence of pigeonpea (Cajanus cajan), an orphan legume crop of resource-poor farmers.</title>
        <authorList>
            <person name="Varshney R.K."/>
            <person name="Chen W."/>
            <person name="Li Y."/>
            <person name="Bharti A.K."/>
            <person name="Saxena R.K."/>
            <person name="Schlueter J.A."/>
            <person name="Donoghue M.T."/>
            <person name="Azam S."/>
            <person name="Fan G."/>
            <person name="Whaley A.M."/>
            <person name="Farmer A.D."/>
            <person name="Sheridan J."/>
            <person name="Iwata A."/>
            <person name="Tuteja R."/>
            <person name="Penmetsa R.V."/>
            <person name="Wu W."/>
            <person name="Upadhyaya H.D."/>
            <person name="Yang S.P."/>
            <person name="Shah T."/>
            <person name="Saxena K.B."/>
            <person name="Michael T."/>
            <person name="McCombie W.R."/>
            <person name="Yang B."/>
            <person name="Zhang G."/>
            <person name="Yang H."/>
            <person name="Wang J."/>
            <person name="Spillane C."/>
            <person name="Cook D.R."/>
            <person name="May G.D."/>
            <person name="Xu X."/>
            <person name="Jackson S.A."/>
        </authorList>
    </citation>
    <scope>NUCLEOTIDE SEQUENCE [LARGE SCALE GENOMIC DNA]</scope>
    <source>
        <strain evidence="2">cv. Asha</strain>
    </source>
</reference>
<dbReference type="AlphaFoldDB" id="A0A151T4T2"/>
<dbReference type="OMA" id="RINDTCA"/>
<dbReference type="Proteomes" id="UP000075243">
    <property type="component" value="Chromosome 8"/>
</dbReference>
<sequence length="156" mass="17599">METEEFSFPRINDTCAHNIDSPPLWNLSPAASPNPYQGIKGEENEFFRAKLVAEAQRKSFSYVENCRKKIGLEEEEDERMDLLWEDLNEELYTTTGSATSSSREVVEFRCVPSLTVANANKGALLPTRNKPGMVVIVKVIKKLFSINNSQGNPEKE</sequence>
<organism evidence="1 2">
    <name type="scientific">Cajanus cajan</name>
    <name type="common">Pigeon pea</name>
    <name type="synonym">Cajanus indicus</name>
    <dbReference type="NCBI Taxonomy" id="3821"/>
    <lineage>
        <taxon>Eukaryota</taxon>
        <taxon>Viridiplantae</taxon>
        <taxon>Streptophyta</taxon>
        <taxon>Embryophyta</taxon>
        <taxon>Tracheophyta</taxon>
        <taxon>Spermatophyta</taxon>
        <taxon>Magnoliopsida</taxon>
        <taxon>eudicotyledons</taxon>
        <taxon>Gunneridae</taxon>
        <taxon>Pentapetalae</taxon>
        <taxon>rosids</taxon>
        <taxon>fabids</taxon>
        <taxon>Fabales</taxon>
        <taxon>Fabaceae</taxon>
        <taxon>Papilionoideae</taxon>
        <taxon>50 kb inversion clade</taxon>
        <taxon>NPAAA clade</taxon>
        <taxon>indigoferoid/millettioid clade</taxon>
        <taxon>Phaseoleae</taxon>
        <taxon>Cajanus</taxon>
    </lineage>
</organism>
<dbReference type="PANTHER" id="PTHR34666">
    <property type="entry name" value="EXPRESSED PROTEIN"/>
    <property type="match status" value="1"/>
</dbReference>
<dbReference type="OrthoDB" id="1917400at2759"/>